<dbReference type="VEuPathDB" id="FungiDB:FUN_000055"/>
<sequence>MGNKLIELLNTHADKLSLVITDSVKYSKTFRWAYRSEPIHPVALLLLKSYISNDLIGILRLHINTMKNIIKIMLPYMQICSIIIKTDLWKVRNQLWKTQRDVWGITKKSFIHYRELFTRTQRVSAAISRTSVINNNRDLERGYINPFNDFRNFKLDKDYLFILFSSSNFLHSGAFFTHLEGVSFSDNFISFTLVPVLLSVVEGDQAGSNVFKEVWVRPGDG</sequence>
<evidence type="ECO:0000313" key="1">
    <source>
        <dbReference type="EMBL" id="PKY57665.1"/>
    </source>
</evidence>
<comment type="caution">
    <text evidence="1">The sequence shown here is derived from an EMBL/GenBank/DDBJ whole genome shotgun (WGS) entry which is preliminary data.</text>
</comment>
<name>A0A2I1HFN0_9GLOM</name>
<gene>
    <name evidence="1" type="ORF">RhiirA4_478875</name>
</gene>
<dbReference type="VEuPathDB" id="FungiDB:RhiirFUN_007830"/>
<dbReference type="Proteomes" id="UP000234323">
    <property type="component" value="Unassembled WGS sequence"/>
</dbReference>
<dbReference type="EMBL" id="LLXI01002639">
    <property type="protein sequence ID" value="PKY57665.1"/>
    <property type="molecule type" value="Genomic_DNA"/>
</dbReference>
<keyword evidence="2" id="KW-1185">Reference proteome</keyword>
<organism evidence="1 2">
    <name type="scientific">Rhizophagus irregularis</name>
    <dbReference type="NCBI Taxonomy" id="588596"/>
    <lineage>
        <taxon>Eukaryota</taxon>
        <taxon>Fungi</taxon>
        <taxon>Fungi incertae sedis</taxon>
        <taxon>Mucoromycota</taxon>
        <taxon>Glomeromycotina</taxon>
        <taxon>Glomeromycetes</taxon>
        <taxon>Glomerales</taxon>
        <taxon>Glomeraceae</taxon>
        <taxon>Rhizophagus</taxon>
    </lineage>
</organism>
<reference evidence="1 2" key="1">
    <citation type="submission" date="2015-10" db="EMBL/GenBank/DDBJ databases">
        <title>Genome analyses suggest a sexual origin of heterokaryosis in a supposedly ancient asexual fungus.</title>
        <authorList>
            <person name="Ropars J."/>
            <person name="Sedzielewska K."/>
            <person name="Noel J."/>
            <person name="Charron P."/>
            <person name="Farinelli L."/>
            <person name="Marton T."/>
            <person name="Kruger M."/>
            <person name="Pelin A."/>
            <person name="Brachmann A."/>
            <person name="Corradi N."/>
        </authorList>
    </citation>
    <scope>NUCLEOTIDE SEQUENCE [LARGE SCALE GENOMIC DNA]</scope>
    <source>
        <strain evidence="1 2">A4</strain>
    </source>
</reference>
<protein>
    <submittedName>
        <fullName evidence="1">Uncharacterized protein</fullName>
    </submittedName>
</protein>
<accession>A0A2I1HFN0</accession>
<proteinExistence type="predicted"/>
<dbReference type="AlphaFoldDB" id="A0A2I1HFN0"/>
<evidence type="ECO:0000313" key="2">
    <source>
        <dbReference type="Proteomes" id="UP000234323"/>
    </source>
</evidence>